<evidence type="ECO:0000259" key="1">
    <source>
        <dbReference type="Pfam" id="PF07238"/>
    </source>
</evidence>
<sequence length="332" mass="36656">MLRLPDFRPGLFPGRGSVPVHRSAPCFWGAPGSRAVRWTDSCSCPARLCRCSMETLNNPRAVSPHRLHPMAFFKRFLKDHVSSPASPAPKTPVRAAPAVERRAQERHAVNHDFALKATLSYVGRDVTGAPMSDSRHGWNWKGRLVDCSEAGVRLQLGAGLQAVIGESCDLRLGIQDFEVIVPCHVVNISENAEGMVFGLQHEIYDETMRLKYLRLVDVVALGSTLRLHSRTPGPDDSGYIVENYRSSRSARLTVWRHPADESVSAFEIQINDCLLRAAEGQGLEYFTGDDSGSRPATAVQCHEIHQLFQWVVANLPAEVPADVKVFLHGFAG</sequence>
<dbReference type="EMBL" id="SDHX01000001">
    <property type="protein sequence ID" value="RXK54957.1"/>
    <property type="molecule type" value="Genomic_DNA"/>
</dbReference>
<protein>
    <submittedName>
        <fullName evidence="2">PilZ domain-containing protein</fullName>
    </submittedName>
</protein>
<dbReference type="Proteomes" id="UP000290218">
    <property type="component" value="Unassembled WGS sequence"/>
</dbReference>
<gene>
    <name evidence="2" type="ORF">ESB00_03400</name>
</gene>
<dbReference type="OrthoDB" id="9827881at2"/>
<name>A0A4Q1C7Q7_9BACT</name>
<evidence type="ECO:0000313" key="2">
    <source>
        <dbReference type="EMBL" id="RXK54957.1"/>
    </source>
</evidence>
<dbReference type="Pfam" id="PF07238">
    <property type="entry name" value="PilZ"/>
    <property type="match status" value="1"/>
</dbReference>
<comment type="caution">
    <text evidence="2">The sequence shown here is derived from an EMBL/GenBank/DDBJ whole genome shotgun (WGS) entry which is preliminary data.</text>
</comment>
<keyword evidence="3" id="KW-1185">Reference proteome</keyword>
<feature type="domain" description="PilZ" evidence="1">
    <location>
        <begin position="135"/>
        <end position="207"/>
    </location>
</feature>
<proteinExistence type="predicted"/>
<reference evidence="2 3" key="1">
    <citation type="submission" date="2019-01" db="EMBL/GenBank/DDBJ databases">
        <title>Lacunisphaera sp. strain TWA-58.</title>
        <authorList>
            <person name="Chen W.-M."/>
        </authorList>
    </citation>
    <scope>NUCLEOTIDE SEQUENCE [LARGE SCALE GENOMIC DNA]</scope>
    <source>
        <strain evidence="2 3">TWA-58</strain>
    </source>
</reference>
<dbReference type="InterPro" id="IPR009875">
    <property type="entry name" value="PilZ_domain"/>
</dbReference>
<dbReference type="GO" id="GO:0035438">
    <property type="term" value="F:cyclic-di-GMP binding"/>
    <property type="evidence" value="ECO:0007669"/>
    <property type="project" value="InterPro"/>
</dbReference>
<evidence type="ECO:0000313" key="3">
    <source>
        <dbReference type="Proteomes" id="UP000290218"/>
    </source>
</evidence>
<organism evidence="2 3">
    <name type="scientific">Oleiharenicola lentus</name>
    <dbReference type="NCBI Taxonomy" id="2508720"/>
    <lineage>
        <taxon>Bacteria</taxon>
        <taxon>Pseudomonadati</taxon>
        <taxon>Verrucomicrobiota</taxon>
        <taxon>Opitutia</taxon>
        <taxon>Opitutales</taxon>
        <taxon>Opitutaceae</taxon>
        <taxon>Oleiharenicola</taxon>
    </lineage>
</organism>
<accession>A0A4Q1C7Q7</accession>
<dbReference type="AlphaFoldDB" id="A0A4Q1C7Q7"/>